<dbReference type="PROSITE" id="PS51677">
    <property type="entry name" value="NODB"/>
    <property type="match status" value="1"/>
</dbReference>
<dbReference type="InterPro" id="IPR050248">
    <property type="entry name" value="Polysacc_deacetylase_ArnD"/>
</dbReference>
<dbReference type="Pfam" id="PF22790">
    <property type="entry name" value="YkoP"/>
    <property type="match status" value="1"/>
</dbReference>
<dbReference type="InterPro" id="IPR002509">
    <property type="entry name" value="NODB_dom"/>
</dbReference>
<organism evidence="2 3">
    <name type="scientific">Deinococcus rufus</name>
    <dbReference type="NCBI Taxonomy" id="2136097"/>
    <lineage>
        <taxon>Bacteria</taxon>
        <taxon>Thermotogati</taxon>
        <taxon>Deinococcota</taxon>
        <taxon>Deinococci</taxon>
        <taxon>Deinococcales</taxon>
        <taxon>Deinococcaceae</taxon>
        <taxon>Deinococcus</taxon>
    </lineage>
</organism>
<dbReference type="SUPFAM" id="SSF88713">
    <property type="entry name" value="Glycoside hydrolase/deacetylase"/>
    <property type="match status" value="1"/>
</dbReference>
<dbReference type="InterPro" id="IPR011330">
    <property type="entry name" value="Glyco_hydro/deAcase_b/a-brl"/>
</dbReference>
<dbReference type="Proteomes" id="UP001595803">
    <property type="component" value="Unassembled WGS sequence"/>
</dbReference>
<reference evidence="3" key="1">
    <citation type="journal article" date="2019" name="Int. J. Syst. Evol. Microbiol.">
        <title>The Global Catalogue of Microorganisms (GCM) 10K type strain sequencing project: providing services to taxonomists for standard genome sequencing and annotation.</title>
        <authorList>
            <consortium name="The Broad Institute Genomics Platform"/>
            <consortium name="The Broad Institute Genome Sequencing Center for Infectious Disease"/>
            <person name="Wu L."/>
            <person name="Ma J."/>
        </authorList>
    </citation>
    <scope>NUCLEOTIDE SEQUENCE [LARGE SCALE GENOMIC DNA]</scope>
    <source>
        <strain evidence="3">CCTCC AB 2017081</strain>
    </source>
</reference>
<comment type="caution">
    <text evidence="2">The sequence shown here is derived from an EMBL/GenBank/DDBJ whole genome shotgun (WGS) entry which is preliminary data.</text>
</comment>
<proteinExistence type="predicted"/>
<name>A0ABV7Z8V2_9DEIO</name>
<dbReference type="RefSeq" id="WP_322472594.1">
    <property type="nucleotide sequence ID" value="NZ_JBHRZG010000010.1"/>
</dbReference>
<evidence type="ECO:0000313" key="2">
    <source>
        <dbReference type="EMBL" id="MFC3833152.1"/>
    </source>
</evidence>
<dbReference type="EMBL" id="JBHRZG010000010">
    <property type="protein sequence ID" value="MFC3833152.1"/>
    <property type="molecule type" value="Genomic_DNA"/>
</dbReference>
<dbReference type="Gene3D" id="3.20.20.370">
    <property type="entry name" value="Glycoside hydrolase/deacetylase"/>
    <property type="match status" value="1"/>
</dbReference>
<dbReference type="CDD" id="cd10959">
    <property type="entry name" value="CE4_NodB_like_3"/>
    <property type="match status" value="1"/>
</dbReference>
<protein>
    <submittedName>
        <fullName evidence="2">Polysaccharide deacetylase family protein</fullName>
    </submittedName>
</protein>
<evidence type="ECO:0000313" key="3">
    <source>
        <dbReference type="Proteomes" id="UP001595803"/>
    </source>
</evidence>
<keyword evidence="3" id="KW-1185">Reference proteome</keyword>
<gene>
    <name evidence="2" type="ORF">ACFOSB_09810</name>
</gene>
<dbReference type="PANTHER" id="PTHR10587:SF137">
    <property type="entry name" value="4-DEOXY-4-FORMAMIDO-L-ARABINOSE-PHOSPHOUNDECAPRENOL DEFORMYLASE ARND-RELATED"/>
    <property type="match status" value="1"/>
</dbReference>
<evidence type="ECO:0000259" key="1">
    <source>
        <dbReference type="PROSITE" id="PS51677"/>
    </source>
</evidence>
<dbReference type="PANTHER" id="PTHR10587">
    <property type="entry name" value="GLYCOSYL TRANSFERASE-RELATED"/>
    <property type="match status" value="1"/>
</dbReference>
<accession>A0ABV7Z8V2</accession>
<dbReference type="Pfam" id="PF01522">
    <property type="entry name" value="Polysacc_deac_1"/>
    <property type="match status" value="1"/>
</dbReference>
<sequence>MNRRWLALGLTAYIGVPFVLAQWANLGRLRSGRRARLEIALTFDDGPDPATTPAVLDALSDAGMHATFFVLAARAEAHPALIRRMLDEGHEVQAHAVKHVHAWWRSPWGAYRDPGDAARRISAVTGQSVTLHRPPHGAYTLATVLGQRAAGLTGAHWSVEGGDWREGATPDTVQERLLARVMPGDVVVLHDAGPGARVTVPLLPGLLVALRERGYRSVPLSRVDGLTPVDWPALKRRVFIALDRAFDRVGGIRPAGSRADNLFRVGRARFPVGGLTLKDGFRPERGMSGVEFHVNNPVLVDLGPRRSIPRGRQDFRALAHDLKTRPEYADAQVVYCLSALAPLLALVGFETHDLPPADRTRLRRWANVLRRAYGTKDGARPPQLSVLSREAFLKLFG</sequence>
<feature type="domain" description="NodB homology" evidence="1">
    <location>
        <begin position="37"/>
        <end position="218"/>
    </location>
</feature>
<dbReference type="InterPro" id="IPR054467">
    <property type="entry name" value="YkoP-like_dom"/>
</dbReference>